<feature type="region of interest" description="Disordered" evidence="1">
    <location>
        <begin position="799"/>
        <end position="854"/>
    </location>
</feature>
<feature type="region of interest" description="Disordered" evidence="1">
    <location>
        <begin position="1051"/>
        <end position="1239"/>
    </location>
</feature>
<gene>
    <name evidence="2" type="ORF">BDZ90DRAFT_102772</name>
</gene>
<feature type="compositionally biased region" description="Polar residues" evidence="1">
    <location>
        <begin position="319"/>
        <end position="337"/>
    </location>
</feature>
<feature type="compositionally biased region" description="Pro residues" evidence="1">
    <location>
        <begin position="151"/>
        <end position="160"/>
    </location>
</feature>
<name>A0A316UHD0_9BASI</name>
<dbReference type="AlphaFoldDB" id="A0A316UHD0"/>
<feature type="compositionally biased region" description="Basic and acidic residues" evidence="1">
    <location>
        <begin position="1123"/>
        <end position="1144"/>
    </location>
</feature>
<proteinExistence type="predicted"/>
<feature type="compositionally biased region" description="Polar residues" evidence="1">
    <location>
        <begin position="606"/>
        <end position="616"/>
    </location>
</feature>
<feature type="compositionally biased region" description="Polar residues" evidence="1">
    <location>
        <begin position="206"/>
        <end position="219"/>
    </location>
</feature>
<evidence type="ECO:0000256" key="1">
    <source>
        <dbReference type="SAM" id="MobiDB-lite"/>
    </source>
</evidence>
<dbReference type="GeneID" id="37024985"/>
<feature type="compositionally biased region" description="Low complexity" evidence="1">
    <location>
        <begin position="907"/>
        <end position="922"/>
    </location>
</feature>
<dbReference type="Proteomes" id="UP000245884">
    <property type="component" value="Unassembled WGS sequence"/>
</dbReference>
<evidence type="ECO:0000313" key="3">
    <source>
        <dbReference type="Proteomes" id="UP000245884"/>
    </source>
</evidence>
<feature type="compositionally biased region" description="Low complexity" evidence="1">
    <location>
        <begin position="549"/>
        <end position="574"/>
    </location>
</feature>
<feature type="compositionally biased region" description="Low complexity" evidence="1">
    <location>
        <begin position="588"/>
        <end position="600"/>
    </location>
</feature>
<feature type="compositionally biased region" description="Low complexity" evidence="1">
    <location>
        <begin position="1051"/>
        <end position="1073"/>
    </location>
</feature>
<dbReference type="RefSeq" id="XP_025359261.1">
    <property type="nucleotide sequence ID" value="XM_025503162.1"/>
</dbReference>
<feature type="region of interest" description="Disordered" evidence="1">
    <location>
        <begin position="464"/>
        <end position="712"/>
    </location>
</feature>
<feature type="region of interest" description="Disordered" evidence="1">
    <location>
        <begin position="884"/>
        <end position="1001"/>
    </location>
</feature>
<reference evidence="2 3" key="1">
    <citation type="journal article" date="2018" name="Mol. Biol. Evol.">
        <title>Broad Genomic Sampling Reveals a Smut Pathogenic Ancestry of the Fungal Clade Ustilaginomycotina.</title>
        <authorList>
            <person name="Kijpornyongpan T."/>
            <person name="Mondo S.J."/>
            <person name="Barry K."/>
            <person name="Sandor L."/>
            <person name="Lee J."/>
            <person name="Lipzen A."/>
            <person name="Pangilinan J."/>
            <person name="LaButti K."/>
            <person name="Hainaut M."/>
            <person name="Henrissat B."/>
            <person name="Grigoriev I.V."/>
            <person name="Spatafora J.W."/>
            <person name="Aime M.C."/>
        </authorList>
    </citation>
    <scope>NUCLEOTIDE SEQUENCE [LARGE SCALE GENOMIC DNA]</scope>
    <source>
        <strain evidence="2 3">MCA 5214</strain>
    </source>
</reference>
<feature type="compositionally biased region" description="Low complexity" evidence="1">
    <location>
        <begin position="103"/>
        <end position="116"/>
    </location>
</feature>
<accession>A0A316UHD0</accession>
<organism evidence="2 3">
    <name type="scientific">Jaminaea rosea</name>
    <dbReference type="NCBI Taxonomy" id="1569628"/>
    <lineage>
        <taxon>Eukaryota</taxon>
        <taxon>Fungi</taxon>
        <taxon>Dikarya</taxon>
        <taxon>Basidiomycota</taxon>
        <taxon>Ustilaginomycotina</taxon>
        <taxon>Exobasidiomycetes</taxon>
        <taxon>Microstromatales</taxon>
        <taxon>Microstromatales incertae sedis</taxon>
        <taxon>Jaminaea</taxon>
    </lineage>
</organism>
<protein>
    <submittedName>
        <fullName evidence="2">Uncharacterized protein</fullName>
    </submittedName>
</protein>
<feature type="compositionally biased region" description="Polar residues" evidence="1">
    <location>
        <begin position="950"/>
        <end position="964"/>
    </location>
</feature>
<feature type="compositionally biased region" description="Low complexity" evidence="1">
    <location>
        <begin position="684"/>
        <end position="696"/>
    </location>
</feature>
<feature type="compositionally biased region" description="Low complexity" evidence="1">
    <location>
        <begin position="1"/>
        <end position="40"/>
    </location>
</feature>
<evidence type="ECO:0000313" key="2">
    <source>
        <dbReference type="EMBL" id="PWN24649.1"/>
    </source>
</evidence>
<feature type="compositionally biased region" description="Low complexity" evidence="1">
    <location>
        <begin position="494"/>
        <end position="509"/>
    </location>
</feature>
<feature type="compositionally biased region" description="Polar residues" evidence="1">
    <location>
        <begin position="639"/>
        <end position="663"/>
    </location>
</feature>
<feature type="compositionally biased region" description="Low complexity" evidence="1">
    <location>
        <begin position="60"/>
        <end position="70"/>
    </location>
</feature>
<feature type="region of interest" description="Disordered" evidence="1">
    <location>
        <begin position="144"/>
        <end position="406"/>
    </location>
</feature>
<feature type="compositionally biased region" description="Polar residues" evidence="1">
    <location>
        <begin position="245"/>
        <end position="267"/>
    </location>
</feature>
<feature type="compositionally biased region" description="Low complexity" evidence="1">
    <location>
        <begin position="1099"/>
        <end position="1112"/>
    </location>
</feature>
<feature type="compositionally biased region" description="Low complexity" evidence="1">
    <location>
        <begin position="974"/>
        <end position="1001"/>
    </location>
</feature>
<feature type="compositionally biased region" description="Basic residues" evidence="1">
    <location>
        <begin position="510"/>
        <end position="519"/>
    </location>
</feature>
<sequence>MMASSSSSLSAAAAASASSSSSRRPSFPFSSDSASASSSSSRRRSKAAMPNKRSLMSRFSSSTTQQASSSGQEDGTEADDSIDAGLWDKNEAAFLQESSPYLSQSGSRPSSTWTSSSGGGGDVFAAVAPTNVVLSPTSPLEELRGSVIVSSPPPPPPPPSFSTGAAMGATLSPSSLDPHNSRLSMASSSSRKSSSRRLDSSGFSDAGTSLTYPTTISSDSFERPRRAPKIAPPTRRSADVATVASMPTQWRATTTAAHTQDSPTITETVAFGTSPMSEPAPPEVQQAGFMLDGMMLQRDSFDSEAEGTEDDEEGKKATESSLQPPTMSRTMFPQTPTMDREEESWLDYRREEGEEGQFVVQGEEDADVTATPASLPRSNAIPPTLADSWADPYEGDHHDDDGRWHDSHPYRVMEVERYSGGGASPSGSEEERRRKAEWANMMEKSGLVGLSKSPRSKRVDMGTLLKARKSREPLPSYSTSSDAELLKTPPLPATIPASSSSPSLVGGIKKLLKGKKNRGKVTPSPQSSPMALAPDTPGKRELVAAVLPGSSSRKGSAGSLSLHGGLGSSSDISSFAMSPAGSRRPSEAASGVGASAGLLSLRRDSQSATMSPSPSATGPYRRAHPPPSSSRALAKMMASATSPPSIGRRGSSTVGQAYSQDASSDPRRPSLISQEGQRDPGTLRRMLSGGSNSSMRSGRRRSRTGSAGGVSVIEHISHEEARRRSGSLQGPVLQYGPGDGAEHLLRPGSRASVTAGGSGMQWSNPWDSPARIAAGAGWSPLQHQQPGTFAAASMDHLPRVRRGSAASTASPAVKLPPRRGSSSMAQDARRRLSSILRPSTSASGTERRILPHNISRPVSVVGSAISHGGDRDEDEMAFIRPPSAMSAHRHPQDGGGGALSASNGVYRRPSTASSTMASSRTAGIQRSPIGPPSAAAVSELAWQERRRPSTSDNARGVQVQTGEFGSSPPHEAGPQRPLRPAASPSPSPYDQASSPPVASSASVYSLPTYNKRPTFGLDLQPDAAAAFDSIPSPEVVRNAPAAASVRSAVARLGVGARGGVRSTVVSDSSSSSSRRSHLQEAANGYHHHLATGLPSPQNSSSAGTTAAPTSASFKTKSFGSSVHRSEGGENDDHAEAGEDGQVKGEEEEEEADLTAREASLRRLTLNEAVGLLPPPPALRDGYREELESPRPPLVDTPLSPGLLQDEYEYEHEHGGLGSGGSGGFAAMQDNRLPPALPPKDAIWTVRSDVRGEQQDVEEQQDVVEILV</sequence>
<feature type="compositionally biased region" description="Low complexity" evidence="1">
    <location>
        <begin position="181"/>
        <end position="192"/>
    </location>
</feature>
<dbReference type="OrthoDB" id="3367103at2759"/>
<feature type="compositionally biased region" description="Acidic residues" evidence="1">
    <location>
        <begin position="302"/>
        <end position="312"/>
    </location>
</feature>
<keyword evidence="3" id="KW-1185">Reference proteome</keyword>
<feature type="compositionally biased region" description="Basic and acidic residues" evidence="1">
    <location>
        <begin position="394"/>
        <end position="406"/>
    </location>
</feature>
<feature type="compositionally biased region" description="Polar residues" evidence="1">
    <location>
        <begin position="1113"/>
        <end position="1122"/>
    </location>
</feature>
<feature type="region of interest" description="Disordered" evidence="1">
    <location>
        <begin position="1"/>
        <end position="124"/>
    </location>
</feature>
<dbReference type="EMBL" id="KZ819680">
    <property type="protein sequence ID" value="PWN24649.1"/>
    <property type="molecule type" value="Genomic_DNA"/>
</dbReference>